<feature type="domain" description="ATPase AAA-type core" evidence="2">
    <location>
        <begin position="145"/>
        <end position="272"/>
    </location>
</feature>
<dbReference type="PANTHER" id="PTHR23070">
    <property type="entry name" value="BCS1 AAA-TYPE ATPASE"/>
    <property type="match status" value="1"/>
</dbReference>
<evidence type="ECO:0000313" key="5">
    <source>
        <dbReference type="Proteomes" id="UP001161247"/>
    </source>
</evidence>
<feature type="compositionally biased region" description="Basic and acidic residues" evidence="1">
    <location>
        <begin position="338"/>
        <end position="357"/>
    </location>
</feature>
<evidence type="ECO:0000256" key="1">
    <source>
        <dbReference type="SAM" id="MobiDB-lite"/>
    </source>
</evidence>
<dbReference type="Pfam" id="PF25568">
    <property type="entry name" value="AAA_lid_At3g28540"/>
    <property type="match status" value="1"/>
</dbReference>
<dbReference type="InterPro" id="IPR058017">
    <property type="entry name" value="At3g28540-like_C"/>
</dbReference>
<gene>
    <name evidence="4" type="ORF">OLC1_LOCUS8553</name>
</gene>
<dbReference type="EMBL" id="OX459120">
    <property type="protein sequence ID" value="CAI9098313.1"/>
    <property type="molecule type" value="Genomic_DNA"/>
</dbReference>
<dbReference type="Proteomes" id="UP001161247">
    <property type="component" value="Chromosome 3"/>
</dbReference>
<dbReference type="Pfam" id="PF00004">
    <property type="entry name" value="AAA"/>
    <property type="match status" value="1"/>
</dbReference>
<protein>
    <submittedName>
        <fullName evidence="4">OLC1v1034935C1</fullName>
    </submittedName>
</protein>
<keyword evidence="5" id="KW-1185">Reference proteome</keyword>
<dbReference type="Gene3D" id="6.10.280.40">
    <property type="match status" value="1"/>
</dbReference>
<dbReference type="InterPro" id="IPR003959">
    <property type="entry name" value="ATPase_AAA_core"/>
</dbReference>
<evidence type="ECO:0000259" key="3">
    <source>
        <dbReference type="Pfam" id="PF25568"/>
    </source>
</evidence>
<dbReference type="SUPFAM" id="SSF52540">
    <property type="entry name" value="P-loop containing nucleoside triphosphate hydrolases"/>
    <property type="match status" value="1"/>
</dbReference>
<feature type="domain" description="AAA+ ATPase At3g28540-like C-terminal" evidence="3">
    <location>
        <begin position="274"/>
        <end position="346"/>
    </location>
</feature>
<accession>A0AAV1CT44</accession>
<evidence type="ECO:0000259" key="2">
    <source>
        <dbReference type="Pfam" id="PF00004"/>
    </source>
</evidence>
<reference evidence="4" key="1">
    <citation type="submission" date="2023-03" db="EMBL/GenBank/DDBJ databases">
        <authorList>
            <person name="Julca I."/>
        </authorList>
    </citation>
    <scope>NUCLEOTIDE SEQUENCE</scope>
</reference>
<sequence length="365" mass="42102">MKICYEEFPFIDSKDRSRSKLYKQVEAYVGQRCWEMAEKLKVKPGKGKTEMKFSMDISRKSYQLTFNRRHRDVVLNAYLKHVSEEGKKILKQSKFQKIHSNEDDGWEGQTWKYFDFEHSASFRTLAMEPTLKQRIINDLETFRKGKSSLIAAMANHLQYDIYSLELTTIRDNIELNNLLLDTTKKAIIVIEDIDCTLDVTLTAANRTKKKKGSKEDDSNKSKLTLSGLLNSIDGLSSGCVQERIFVFTTNHIEKLDPALIRRGRMDMHIVMSYCRFEAFKLLAKNYLNIDHHPLFERIGVLLEEVDMTPGDIAEKFDAQTPWRQRSLVTALEDAKEAATLKAQEQKEQAAEKSVADGDHDDNEPC</sequence>
<organism evidence="4 5">
    <name type="scientific">Oldenlandia corymbosa var. corymbosa</name>
    <dbReference type="NCBI Taxonomy" id="529605"/>
    <lineage>
        <taxon>Eukaryota</taxon>
        <taxon>Viridiplantae</taxon>
        <taxon>Streptophyta</taxon>
        <taxon>Embryophyta</taxon>
        <taxon>Tracheophyta</taxon>
        <taxon>Spermatophyta</taxon>
        <taxon>Magnoliopsida</taxon>
        <taxon>eudicotyledons</taxon>
        <taxon>Gunneridae</taxon>
        <taxon>Pentapetalae</taxon>
        <taxon>asterids</taxon>
        <taxon>lamiids</taxon>
        <taxon>Gentianales</taxon>
        <taxon>Rubiaceae</taxon>
        <taxon>Rubioideae</taxon>
        <taxon>Spermacoceae</taxon>
        <taxon>Hedyotis-Oldenlandia complex</taxon>
        <taxon>Oldenlandia</taxon>
    </lineage>
</organism>
<proteinExistence type="predicted"/>
<dbReference type="GO" id="GO:0016887">
    <property type="term" value="F:ATP hydrolysis activity"/>
    <property type="evidence" value="ECO:0007669"/>
    <property type="project" value="InterPro"/>
</dbReference>
<dbReference type="InterPro" id="IPR027417">
    <property type="entry name" value="P-loop_NTPase"/>
</dbReference>
<feature type="region of interest" description="Disordered" evidence="1">
    <location>
        <begin position="338"/>
        <end position="365"/>
    </location>
</feature>
<dbReference type="AlphaFoldDB" id="A0AAV1CT44"/>
<dbReference type="InterPro" id="IPR050747">
    <property type="entry name" value="Mitochondrial_chaperone_BCS1"/>
</dbReference>
<dbReference type="Gene3D" id="3.40.50.300">
    <property type="entry name" value="P-loop containing nucleotide triphosphate hydrolases"/>
    <property type="match status" value="1"/>
</dbReference>
<dbReference type="GO" id="GO:0005524">
    <property type="term" value="F:ATP binding"/>
    <property type="evidence" value="ECO:0007669"/>
    <property type="project" value="InterPro"/>
</dbReference>
<name>A0AAV1CT44_OLDCO</name>
<evidence type="ECO:0000313" key="4">
    <source>
        <dbReference type="EMBL" id="CAI9098313.1"/>
    </source>
</evidence>